<evidence type="ECO:0000259" key="1">
    <source>
        <dbReference type="Pfam" id="PF00144"/>
    </source>
</evidence>
<dbReference type="InterPro" id="IPR012338">
    <property type="entry name" value="Beta-lactam/transpept-like"/>
</dbReference>
<dbReference type="InterPro" id="IPR001466">
    <property type="entry name" value="Beta-lactam-related"/>
</dbReference>
<dbReference type="Gene3D" id="3.40.710.10">
    <property type="entry name" value="DD-peptidase/beta-lactamase superfamily"/>
    <property type="match status" value="1"/>
</dbReference>
<dbReference type="AlphaFoldDB" id="A0A1I1VEX2"/>
<dbReference type="Proteomes" id="UP000198598">
    <property type="component" value="Unassembled WGS sequence"/>
</dbReference>
<dbReference type="SUPFAM" id="SSF56601">
    <property type="entry name" value="beta-lactamase/transpeptidase-like"/>
    <property type="match status" value="1"/>
</dbReference>
<accession>A0A1I1VEX2</accession>
<evidence type="ECO:0000313" key="2">
    <source>
        <dbReference type="EMBL" id="SFD80508.1"/>
    </source>
</evidence>
<feature type="domain" description="Beta-lactamase-related" evidence="1">
    <location>
        <begin position="47"/>
        <end position="362"/>
    </location>
</feature>
<dbReference type="InterPro" id="IPR050491">
    <property type="entry name" value="AmpC-like"/>
</dbReference>
<dbReference type="PANTHER" id="PTHR46825">
    <property type="entry name" value="D-ALANYL-D-ALANINE-CARBOXYPEPTIDASE/ENDOPEPTIDASE AMPH"/>
    <property type="match status" value="1"/>
</dbReference>
<proteinExistence type="predicted"/>
<dbReference type="OrthoDB" id="9793489at2"/>
<organism evidence="2 3">
    <name type="scientific">Spirosoma endophyticum</name>
    <dbReference type="NCBI Taxonomy" id="662367"/>
    <lineage>
        <taxon>Bacteria</taxon>
        <taxon>Pseudomonadati</taxon>
        <taxon>Bacteroidota</taxon>
        <taxon>Cytophagia</taxon>
        <taxon>Cytophagales</taxon>
        <taxon>Cytophagaceae</taxon>
        <taxon>Spirosoma</taxon>
    </lineage>
</organism>
<name>A0A1I1VEX2_9BACT</name>
<sequence>MTAWLISAFLLFPLRSIQPKRPTALVTIPEKASTDNPLKTSVDLLVEEAAQHFMATPQSVGLSIGIIKDGQPYVYNYGTVEKGRQQLPTSQTVYPIASITKTFTGALLAQAVVEKKVKLGDDIRKYLTGNYSNLTYEGQSIRLFHLINHRSGLPFLLPDRPDAFANTAIPSSTIAAELLQGYTRDDFYADLHKVKLDTMPGYTFRYSNTGAQLLGYILERVYNMPFDELVRLKITQPLAMSHTKIELTSSDQATFAKGYNCNGVEMPPIPDQLQGAAALKSTVTDMLKYIQWNVAEETEAAKLTHQPTSGDVSRYSSGLNWQMLNVAGNRAIWQDGNIPGFSSLCVNYPELNMGIVVLSNECDRMSASRVTTLTNQIAKAIDDRAVVLPN</sequence>
<dbReference type="PANTHER" id="PTHR46825:SF9">
    <property type="entry name" value="BETA-LACTAMASE-RELATED DOMAIN-CONTAINING PROTEIN"/>
    <property type="match status" value="1"/>
</dbReference>
<evidence type="ECO:0000313" key="3">
    <source>
        <dbReference type="Proteomes" id="UP000198598"/>
    </source>
</evidence>
<reference evidence="2 3" key="1">
    <citation type="submission" date="2016-10" db="EMBL/GenBank/DDBJ databases">
        <authorList>
            <person name="de Groot N.N."/>
        </authorList>
    </citation>
    <scope>NUCLEOTIDE SEQUENCE [LARGE SCALE GENOMIC DNA]</scope>
    <source>
        <strain evidence="2 3">DSM 26130</strain>
    </source>
</reference>
<dbReference type="RefSeq" id="WP_093828998.1">
    <property type="nucleotide sequence ID" value="NZ_FOLQ01000007.1"/>
</dbReference>
<dbReference type="Pfam" id="PF00144">
    <property type="entry name" value="Beta-lactamase"/>
    <property type="match status" value="1"/>
</dbReference>
<protein>
    <submittedName>
        <fullName evidence="2">CubicO group peptidase, beta-lactamase class C family</fullName>
    </submittedName>
</protein>
<dbReference type="EMBL" id="FOLQ01000007">
    <property type="protein sequence ID" value="SFD80508.1"/>
    <property type="molecule type" value="Genomic_DNA"/>
</dbReference>
<keyword evidence="3" id="KW-1185">Reference proteome</keyword>
<dbReference type="STRING" id="662367.SAMN05216167_107121"/>
<gene>
    <name evidence="2" type="ORF">SAMN05216167_107121</name>
</gene>